<dbReference type="Proteomes" id="UP001238450">
    <property type="component" value="Unassembled WGS sequence"/>
</dbReference>
<reference evidence="10 11" key="1">
    <citation type="submission" date="2023-07" db="EMBL/GenBank/DDBJ databases">
        <title>Genomic Encyclopedia of Type Strains, Phase IV (KMG-IV): sequencing the most valuable type-strain genomes for metagenomic binning, comparative biology and taxonomic classification.</title>
        <authorList>
            <person name="Goeker M."/>
        </authorList>
    </citation>
    <scope>NUCLEOTIDE SEQUENCE [LARGE SCALE GENOMIC DNA]</scope>
    <source>
        <strain evidence="10 11">DSM 46876</strain>
    </source>
</reference>
<evidence type="ECO:0000256" key="3">
    <source>
        <dbReference type="ARBA" id="ARBA00022618"/>
    </source>
</evidence>
<keyword evidence="7" id="KW-0131">Cell cycle</keyword>
<evidence type="ECO:0000256" key="7">
    <source>
        <dbReference type="ARBA" id="ARBA00023306"/>
    </source>
</evidence>
<comment type="caution">
    <text evidence="10">The sequence shown here is derived from an EMBL/GenBank/DDBJ whole genome shotgun (WGS) entry which is preliminary data.</text>
</comment>
<evidence type="ECO:0000313" key="10">
    <source>
        <dbReference type="EMBL" id="MDQ0416388.1"/>
    </source>
</evidence>
<evidence type="ECO:0000256" key="8">
    <source>
        <dbReference type="SAM" id="Phobius"/>
    </source>
</evidence>
<dbReference type="InterPro" id="IPR034746">
    <property type="entry name" value="POTRA"/>
</dbReference>
<organism evidence="10 11">
    <name type="scientific">Croceifilum oryzae</name>
    <dbReference type="NCBI Taxonomy" id="1553429"/>
    <lineage>
        <taxon>Bacteria</taxon>
        <taxon>Bacillati</taxon>
        <taxon>Bacillota</taxon>
        <taxon>Bacilli</taxon>
        <taxon>Bacillales</taxon>
        <taxon>Thermoactinomycetaceae</taxon>
        <taxon>Croceifilum</taxon>
    </lineage>
</organism>
<sequence length="243" mass="27782">MNDRVPPLRVKAVRKKSPSVWALLLIFLFFMGFMFVLLLRSPLGKIEQIVIEGNQLVPQNEISSKLGTKVGGSFFAFRPQDAQKAIASIPEVKRVEVHRSFPSKITVTLQEQRMVAFVRTADGAVLPLLENGKIMTQRNTVSMLQQVPIFEKWDLTSEVFHQAVEMFSRCSLSDLKEITYIHPVEGYPDQMLLQSKMGHKIYVRIEDLPEKMKLYSSFHNQPAGTLYLLESVWFTPDTAHETQ</sequence>
<accession>A0AAJ1TCQ0</accession>
<dbReference type="Gene3D" id="3.40.50.10960">
    <property type="match status" value="1"/>
</dbReference>
<keyword evidence="3 10" id="KW-0132">Cell division</keyword>
<keyword evidence="4 8" id="KW-0812">Transmembrane</keyword>
<name>A0AAJ1TCQ0_9BACL</name>
<keyword evidence="6 8" id="KW-0472">Membrane</keyword>
<dbReference type="PANTHER" id="PTHR37820:SF1">
    <property type="entry name" value="CELL DIVISION PROTEIN FTSQ"/>
    <property type="match status" value="1"/>
</dbReference>
<evidence type="ECO:0000259" key="9">
    <source>
        <dbReference type="PROSITE" id="PS51779"/>
    </source>
</evidence>
<proteinExistence type="predicted"/>
<gene>
    <name evidence="10" type="ORF">J2Z48_000552</name>
</gene>
<dbReference type="PANTHER" id="PTHR37820">
    <property type="entry name" value="CELL DIVISION PROTEIN DIVIB"/>
    <property type="match status" value="1"/>
</dbReference>
<evidence type="ECO:0000256" key="4">
    <source>
        <dbReference type="ARBA" id="ARBA00022692"/>
    </source>
</evidence>
<dbReference type="Pfam" id="PF08478">
    <property type="entry name" value="POTRA_1"/>
    <property type="match status" value="1"/>
</dbReference>
<dbReference type="AlphaFoldDB" id="A0AAJ1TCQ0"/>
<dbReference type="InterPro" id="IPR013685">
    <property type="entry name" value="POTRA_FtsQ_type"/>
</dbReference>
<feature type="transmembrane region" description="Helical" evidence="8">
    <location>
        <begin position="20"/>
        <end position="39"/>
    </location>
</feature>
<evidence type="ECO:0000256" key="1">
    <source>
        <dbReference type="ARBA" id="ARBA00004370"/>
    </source>
</evidence>
<evidence type="ECO:0000313" key="11">
    <source>
        <dbReference type="Proteomes" id="UP001238450"/>
    </source>
</evidence>
<dbReference type="InterPro" id="IPR050487">
    <property type="entry name" value="FtsQ_DivIB"/>
</dbReference>
<dbReference type="Gene3D" id="3.10.20.310">
    <property type="entry name" value="membrane protein fhac"/>
    <property type="match status" value="1"/>
</dbReference>
<dbReference type="PROSITE" id="PS51779">
    <property type="entry name" value="POTRA"/>
    <property type="match status" value="1"/>
</dbReference>
<evidence type="ECO:0000256" key="6">
    <source>
        <dbReference type="ARBA" id="ARBA00023136"/>
    </source>
</evidence>
<dbReference type="RefSeq" id="WP_307250792.1">
    <property type="nucleotide sequence ID" value="NZ_JAUSUV010000002.1"/>
</dbReference>
<dbReference type="EMBL" id="JAUSUV010000002">
    <property type="protein sequence ID" value="MDQ0416388.1"/>
    <property type="molecule type" value="Genomic_DNA"/>
</dbReference>
<keyword evidence="5 8" id="KW-1133">Transmembrane helix</keyword>
<comment type="subcellular location">
    <subcellularLocation>
        <location evidence="1">Membrane</location>
    </subcellularLocation>
</comment>
<keyword evidence="2" id="KW-1003">Cell membrane</keyword>
<feature type="domain" description="POTRA" evidence="9">
    <location>
        <begin position="44"/>
        <end position="112"/>
    </location>
</feature>
<dbReference type="GO" id="GO:0005886">
    <property type="term" value="C:plasma membrane"/>
    <property type="evidence" value="ECO:0007669"/>
    <property type="project" value="TreeGrafter"/>
</dbReference>
<protein>
    <submittedName>
        <fullName evidence="10">Cell division septal protein FtsQ</fullName>
    </submittedName>
</protein>
<dbReference type="GO" id="GO:0051301">
    <property type="term" value="P:cell division"/>
    <property type="evidence" value="ECO:0007669"/>
    <property type="project" value="UniProtKB-KW"/>
</dbReference>
<evidence type="ECO:0000256" key="5">
    <source>
        <dbReference type="ARBA" id="ARBA00022989"/>
    </source>
</evidence>
<evidence type="ECO:0000256" key="2">
    <source>
        <dbReference type="ARBA" id="ARBA00022475"/>
    </source>
</evidence>
<keyword evidence="11" id="KW-1185">Reference proteome</keyword>